<sequence>MAICRTCQSDQVPAFLHFDRMPLAGAFLDGPADMSSETFHPLTVRACDSCGLIQVAPMIPPEILFRRYNFMTGSIPSLVEHFTDYAGFIARELKAANVVEFGCNDGTLLAALGFLGVRAFGVDPAGNVLELARKRGVEVEHGYFDEAMAERLLMKLGPVDLVTGSNCFAHNPDQRPILRAARRLLREGGLLAIECMYAGDLLEQLQWDTLYHEHLVVYSLGSISAVLGQEGFTVVDVDRVPMHAGSLRVFATPSGPSVRPGPRVTRMAEMEASTRLNRSATWREFGDLVQRRIRDVGEVLRQRAESNTVWAYGASGRATMWLNAANLDFVRKVVDSSPLRVGKLMPGLHQPIVSPEEFHREQPDMMLVTAWNYFSSIRAKERQFSGQWVLPLPSLVFQRG</sequence>
<dbReference type="Pfam" id="PF08421">
    <property type="entry name" value="Methyltransf_13"/>
    <property type="match status" value="1"/>
</dbReference>
<evidence type="ECO:0000259" key="2">
    <source>
        <dbReference type="Pfam" id="PF08484"/>
    </source>
</evidence>
<feature type="domain" description="C-methyltransferase" evidence="2">
    <location>
        <begin position="241"/>
        <end position="393"/>
    </location>
</feature>
<dbReference type="SUPFAM" id="SSF53335">
    <property type="entry name" value="S-adenosyl-L-methionine-dependent methyltransferases"/>
    <property type="match status" value="1"/>
</dbReference>
<keyword evidence="4" id="KW-1185">Reference proteome</keyword>
<dbReference type="Pfam" id="PF13489">
    <property type="entry name" value="Methyltransf_23"/>
    <property type="match status" value="1"/>
</dbReference>
<dbReference type="InterPro" id="IPR013630">
    <property type="entry name" value="Methyltransf_Zn-bd_dom_put"/>
</dbReference>
<feature type="domain" description="Methyltransferase putative zinc binding" evidence="1">
    <location>
        <begin position="4"/>
        <end position="65"/>
    </location>
</feature>
<dbReference type="Gene3D" id="3.40.50.720">
    <property type="entry name" value="NAD(P)-binding Rossmann-like Domain"/>
    <property type="match status" value="1"/>
</dbReference>
<dbReference type="Pfam" id="PF08484">
    <property type="entry name" value="Methyltransf_14"/>
    <property type="match status" value="1"/>
</dbReference>
<evidence type="ECO:0000313" key="3">
    <source>
        <dbReference type="EMBL" id="RAU22252.1"/>
    </source>
</evidence>
<gene>
    <name evidence="3" type="ORF">CU669_08990</name>
</gene>
<accession>A0A364NYV5</accession>
<dbReference type="PANTHER" id="PTHR43861">
    <property type="entry name" value="TRANS-ACONITATE 2-METHYLTRANSFERASE-RELATED"/>
    <property type="match status" value="1"/>
</dbReference>
<dbReference type="EMBL" id="PGTO01000005">
    <property type="protein sequence ID" value="RAU22252.1"/>
    <property type="molecule type" value="Genomic_DNA"/>
</dbReference>
<dbReference type="Gene3D" id="6.20.50.110">
    <property type="entry name" value="Methyltransferase, zinc-binding domain"/>
    <property type="match status" value="1"/>
</dbReference>
<reference evidence="3 4" key="1">
    <citation type="submission" date="2017-11" db="EMBL/GenBank/DDBJ databases">
        <title>Draft genome sequence of magnetotactic bacterium Magnetospirillum kuznetsovii LBB-42.</title>
        <authorList>
            <person name="Grouzdev D.S."/>
            <person name="Rysina M.S."/>
            <person name="Baslerov R.V."/>
            <person name="Koziaeva V."/>
        </authorList>
    </citation>
    <scope>NUCLEOTIDE SEQUENCE [LARGE SCALE GENOMIC DNA]</scope>
    <source>
        <strain evidence="3 4">LBB-42</strain>
    </source>
</reference>
<name>A0A364NYV5_9PROT</name>
<dbReference type="Gene3D" id="3.40.50.150">
    <property type="entry name" value="Vaccinia Virus protein VP39"/>
    <property type="match status" value="1"/>
</dbReference>
<dbReference type="OrthoDB" id="9815644at2"/>
<dbReference type="InterPro" id="IPR038576">
    <property type="entry name" value="Methyltransf_Zn-bd_dom_put_sf"/>
</dbReference>
<evidence type="ECO:0008006" key="5">
    <source>
        <dbReference type="Google" id="ProtNLM"/>
    </source>
</evidence>
<dbReference type="InterPro" id="IPR029063">
    <property type="entry name" value="SAM-dependent_MTases_sf"/>
</dbReference>
<dbReference type="Proteomes" id="UP000251075">
    <property type="component" value="Unassembled WGS sequence"/>
</dbReference>
<organism evidence="3 4">
    <name type="scientific">Paramagnetospirillum kuznetsovii</name>
    <dbReference type="NCBI Taxonomy" id="2053833"/>
    <lineage>
        <taxon>Bacteria</taxon>
        <taxon>Pseudomonadati</taxon>
        <taxon>Pseudomonadota</taxon>
        <taxon>Alphaproteobacteria</taxon>
        <taxon>Rhodospirillales</taxon>
        <taxon>Magnetospirillaceae</taxon>
        <taxon>Paramagnetospirillum</taxon>
    </lineage>
</organism>
<dbReference type="PANTHER" id="PTHR43861:SF5">
    <property type="entry name" value="BLL5978 PROTEIN"/>
    <property type="match status" value="1"/>
</dbReference>
<evidence type="ECO:0000259" key="1">
    <source>
        <dbReference type="Pfam" id="PF08421"/>
    </source>
</evidence>
<dbReference type="RefSeq" id="WP_112143877.1">
    <property type="nucleotide sequence ID" value="NZ_PGTO01000005.1"/>
</dbReference>
<dbReference type="InterPro" id="IPR013691">
    <property type="entry name" value="MeTrfase_14"/>
</dbReference>
<comment type="caution">
    <text evidence="3">The sequence shown here is derived from an EMBL/GenBank/DDBJ whole genome shotgun (WGS) entry which is preliminary data.</text>
</comment>
<proteinExistence type="predicted"/>
<dbReference type="CDD" id="cd02440">
    <property type="entry name" value="AdoMet_MTases"/>
    <property type="match status" value="1"/>
</dbReference>
<protein>
    <recommendedName>
        <fullName evidence="5">Class I SAM-dependent methyltransferase</fullName>
    </recommendedName>
</protein>
<dbReference type="AlphaFoldDB" id="A0A364NYV5"/>
<evidence type="ECO:0000313" key="4">
    <source>
        <dbReference type="Proteomes" id="UP000251075"/>
    </source>
</evidence>